<dbReference type="AlphaFoldDB" id="A0A4R4E9J8"/>
<evidence type="ECO:0000256" key="1">
    <source>
        <dbReference type="SAM" id="Phobius"/>
    </source>
</evidence>
<feature type="transmembrane region" description="Helical" evidence="1">
    <location>
        <begin position="88"/>
        <end position="113"/>
    </location>
</feature>
<dbReference type="GO" id="GO:0005886">
    <property type="term" value="C:plasma membrane"/>
    <property type="evidence" value="ECO:0007669"/>
    <property type="project" value="UniProtKB-SubCell"/>
</dbReference>
<evidence type="ECO:0000313" key="2">
    <source>
        <dbReference type="EMBL" id="TCZ74771.1"/>
    </source>
</evidence>
<keyword evidence="1" id="KW-0812">Transmembrane</keyword>
<dbReference type="Pfam" id="PF12679">
    <property type="entry name" value="ABC2_membrane_2"/>
    <property type="match status" value="1"/>
</dbReference>
<organism evidence="2 3">
    <name type="scientific">Flaviaesturariibacter aridisoli</name>
    <dbReference type="NCBI Taxonomy" id="2545761"/>
    <lineage>
        <taxon>Bacteria</taxon>
        <taxon>Pseudomonadati</taxon>
        <taxon>Bacteroidota</taxon>
        <taxon>Chitinophagia</taxon>
        <taxon>Chitinophagales</taxon>
        <taxon>Chitinophagaceae</taxon>
        <taxon>Flaviaestuariibacter</taxon>
    </lineage>
</organism>
<protein>
    <submittedName>
        <fullName evidence="2">ABC transporter permease</fullName>
    </submittedName>
</protein>
<gene>
    <name evidence="2" type="ORF">E0486_00260</name>
</gene>
<sequence length="255" mass="28241">MMKISRYVLYDILRNKVVLAYTAFLLLVSLSLFQLEEDSSKAVLSLLNIILIVVPLVSMVFATIHWYNSYEFLELLLTQPLSRGKVFLSEWAGISSSLLVAFLVGVGIPVLIYNGNATGLSLLLVGSLLTLVFTSLAFLASARSRDKARGIGAALLIWFYCALIYDGLLLLLLFAFADYPMETPTLVLSCLNPVDLGRIYIMLHLDVSALMGYTGALYKDFLGTAAGTVLTLGVLVLWVLLPLYWALRIFRKKDL</sequence>
<evidence type="ECO:0000313" key="3">
    <source>
        <dbReference type="Proteomes" id="UP000295164"/>
    </source>
</evidence>
<keyword evidence="1" id="KW-1133">Transmembrane helix</keyword>
<feature type="transmembrane region" description="Helical" evidence="1">
    <location>
        <begin position="151"/>
        <end position="177"/>
    </location>
</feature>
<accession>A0A4R4E9J8</accession>
<keyword evidence="1" id="KW-0472">Membrane</keyword>
<dbReference type="GO" id="GO:0140359">
    <property type="term" value="F:ABC-type transporter activity"/>
    <property type="evidence" value="ECO:0007669"/>
    <property type="project" value="InterPro"/>
</dbReference>
<dbReference type="OrthoDB" id="1068411at2"/>
<dbReference type="RefSeq" id="WP_131850127.1">
    <property type="nucleotide sequence ID" value="NZ_SKFH01000001.1"/>
</dbReference>
<dbReference type="EMBL" id="SKFH01000001">
    <property type="protein sequence ID" value="TCZ74771.1"/>
    <property type="molecule type" value="Genomic_DNA"/>
</dbReference>
<feature type="transmembrane region" description="Helical" evidence="1">
    <location>
        <begin position="119"/>
        <end position="139"/>
    </location>
</feature>
<keyword evidence="3" id="KW-1185">Reference proteome</keyword>
<comment type="caution">
    <text evidence="2">The sequence shown here is derived from an EMBL/GenBank/DDBJ whole genome shotgun (WGS) entry which is preliminary data.</text>
</comment>
<feature type="transmembrane region" description="Helical" evidence="1">
    <location>
        <begin position="221"/>
        <end position="247"/>
    </location>
</feature>
<proteinExistence type="predicted"/>
<name>A0A4R4E9J8_9BACT</name>
<reference evidence="2 3" key="1">
    <citation type="submission" date="2019-03" db="EMBL/GenBank/DDBJ databases">
        <authorList>
            <person name="Kim M.K.M."/>
        </authorList>
    </citation>
    <scope>NUCLEOTIDE SEQUENCE [LARGE SCALE GENOMIC DNA]</scope>
    <source>
        <strain evidence="2 3">17J68-15</strain>
    </source>
</reference>
<dbReference type="Proteomes" id="UP000295164">
    <property type="component" value="Unassembled WGS sequence"/>
</dbReference>
<feature type="transmembrane region" description="Helical" evidence="1">
    <location>
        <begin position="43"/>
        <end position="67"/>
    </location>
</feature>